<name>A0A096CHY6_9BACT</name>
<evidence type="ECO:0000256" key="1">
    <source>
        <dbReference type="ARBA" id="ARBA00022448"/>
    </source>
</evidence>
<comment type="caution">
    <text evidence="9">The sequence shown here is derived from an EMBL/GenBank/DDBJ whole genome shotgun (WGS) entry which is preliminary data.</text>
</comment>
<dbReference type="SUPFAM" id="SSF54862">
    <property type="entry name" value="4Fe-4S ferredoxins"/>
    <property type="match status" value="1"/>
</dbReference>
<evidence type="ECO:0000256" key="4">
    <source>
        <dbReference type="ARBA" id="ARBA00022737"/>
    </source>
</evidence>
<feature type="domain" description="4Fe-4S ferredoxin-type" evidence="8">
    <location>
        <begin position="185"/>
        <end position="213"/>
    </location>
</feature>
<dbReference type="GO" id="GO:0046872">
    <property type="term" value="F:metal ion binding"/>
    <property type="evidence" value="ECO:0007669"/>
    <property type="project" value="UniProtKB-KW"/>
</dbReference>
<dbReference type="EMBL" id="JRNQ01000025">
    <property type="protein sequence ID" value="KGF44899.1"/>
    <property type="molecule type" value="Genomic_DNA"/>
</dbReference>
<evidence type="ECO:0000313" key="10">
    <source>
        <dbReference type="Proteomes" id="UP000029525"/>
    </source>
</evidence>
<dbReference type="Pfam" id="PF13187">
    <property type="entry name" value="Fer4_9"/>
    <property type="match status" value="1"/>
</dbReference>
<dbReference type="RefSeq" id="WP_036863192.1">
    <property type="nucleotide sequence ID" value="NZ_JRNQ01000025.1"/>
</dbReference>
<dbReference type="PROSITE" id="PS51379">
    <property type="entry name" value="4FE4S_FER_2"/>
    <property type="match status" value="2"/>
</dbReference>
<organism evidence="9 10">
    <name type="scientific">Prevotella bivia DNF00320</name>
    <dbReference type="NCBI Taxonomy" id="1401068"/>
    <lineage>
        <taxon>Bacteria</taxon>
        <taxon>Pseudomonadati</taxon>
        <taxon>Bacteroidota</taxon>
        <taxon>Bacteroidia</taxon>
        <taxon>Bacteroidales</taxon>
        <taxon>Prevotellaceae</taxon>
        <taxon>Prevotella</taxon>
    </lineage>
</organism>
<dbReference type="PANTHER" id="PTHR43687">
    <property type="entry name" value="ADENYLYLSULFATE REDUCTASE, BETA SUBUNIT"/>
    <property type="match status" value="1"/>
</dbReference>
<feature type="domain" description="4Fe-4S ferredoxin-type" evidence="8">
    <location>
        <begin position="214"/>
        <end position="242"/>
    </location>
</feature>
<evidence type="ECO:0000259" key="8">
    <source>
        <dbReference type="PROSITE" id="PS51379"/>
    </source>
</evidence>
<sequence length="254" mass="28783">MILYFSGSGNTKYFVDLFNAQLGDVAVDMTRDKLPTDLSAETSLGIIFPIYAWGMPPVFKKRLRYLFEHTQLPKNKLYTYVICTCGDDIGTTDKEVAQLLSEYDITMNAVQSVVMPETYVAFPGFYLDKQDVGRKKLEKVIAEIAPLVSRIRKHICFHIVRPGAFPVIKSTIIRPIFNKLLTSDKYYKVNDTCTHCGLCAKACPMQNINYDNGGLPVWHHNCAACLACYHACPMNAISYNFTKGKGQYRLKKYL</sequence>
<dbReference type="PANTHER" id="PTHR43687:SF6">
    <property type="entry name" value="L-ASPARTATE SEMIALDEHYDE SULFURTRANSFERASE IRON-SULFUR SUBUNIT"/>
    <property type="match status" value="1"/>
</dbReference>
<gene>
    <name evidence="9" type="ORF">HMPREF0647_05050</name>
</gene>
<evidence type="ECO:0000256" key="5">
    <source>
        <dbReference type="ARBA" id="ARBA00022982"/>
    </source>
</evidence>
<evidence type="ECO:0000256" key="7">
    <source>
        <dbReference type="ARBA" id="ARBA00023014"/>
    </source>
</evidence>
<keyword evidence="7" id="KW-0411">Iron-sulfur</keyword>
<dbReference type="OrthoDB" id="9813995at2"/>
<dbReference type="InterPro" id="IPR047964">
    <property type="entry name" value="EFR1-like"/>
</dbReference>
<dbReference type="PROSITE" id="PS00198">
    <property type="entry name" value="4FE4S_FER_1"/>
    <property type="match status" value="1"/>
</dbReference>
<dbReference type="InterPro" id="IPR017900">
    <property type="entry name" value="4Fe4S_Fe_S_CS"/>
</dbReference>
<dbReference type="SUPFAM" id="SSF52218">
    <property type="entry name" value="Flavoproteins"/>
    <property type="match status" value="1"/>
</dbReference>
<dbReference type="Proteomes" id="UP000029525">
    <property type="component" value="Unassembled WGS sequence"/>
</dbReference>
<keyword evidence="4" id="KW-0677">Repeat</keyword>
<proteinExistence type="predicted"/>
<evidence type="ECO:0000256" key="3">
    <source>
        <dbReference type="ARBA" id="ARBA00022723"/>
    </source>
</evidence>
<evidence type="ECO:0000313" key="9">
    <source>
        <dbReference type="EMBL" id="KGF44899.1"/>
    </source>
</evidence>
<reference evidence="9 10" key="1">
    <citation type="submission" date="2014-07" db="EMBL/GenBank/DDBJ databases">
        <authorList>
            <person name="McCorrison J."/>
            <person name="Sanka R."/>
            <person name="Torralba M."/>
            <person name="Gillis M."/>
            <person name="Haft D.H."/>
            <person name="Methe B."/>
            <person name="Sutton G."/>
            <person name="Nelson K.E."/>
        </authorList>
    </citation>
    <scope>NUCLEOTIDE SEQUENCE [LARGE SCALE GENOMIC DNA]</scope>
    <source>
        <strain evidence="9 10">DNF00320</strain>
    </source>
</reference>
<keyword evidence="3" id="KW-0479">Metal-binding</keyword>
<evidence type="ECO:0000256" key="6">
    <source>
        <dbReference type="ARBA" id="ARBA00023004"/>
    </source>
</evidence>
<keyword evidence="6" id="KW-0408">Iron</keyword>
<evidence type="ECO:0000256" key="2">
    <source>
        <dbReference type="ARBA" id="ARBA00022485"/>
    </source>
</evidence>
<keyword evidence="1" id="KW-0813">Transport</keyword>
<keyword evidence="2" id="KW-0004">4Fe-4S</keyword>
<accession>A0A096CHY6</accession>
<dbReference type="InterPro" id="IPR050572">
    <property type="entry name" value="Fe-S_Ferredoxin"/>
</dbReference>
<dbReference type="NCBIfam" id="NF038196">
    <property type="entry name" value="ferrodoxin_EFR1"/>
    <property type="match status" value="1"/>
</dbReference>
<dbReference type="AlphaFoldDB" id="A0A096CHY6"/>
<dbReference type="GO" id="GO:0051539">
    <property type="term" value="F:4 iron, 4 sulfur cluster binding"/>
    <property type="evidence" value="ECO:0007669"/>
    <property type="project" value="UniProtKB-KW"/>
</dbReference>
<keyword evidence="5" id="KW-0249">Electron transport</keyword>
<dbReference type="InterPro" id="IPR017896">
    <property type="entry name" value="4Fe4S_Fe-S-bd"/>
</dbReference>
<dbReference type="InterPro" id="IPR029039">
    <property type="entry name" value="Flavoprotein-like_sf"/>
</dbReference>
<dbReference type="Gene3D" id="3.40.50.360">
    <property type="match status" value="1"/>
</dbReference>
<dbReference type="Gene3D" id="3.30.70.20">
    <property type="match status" value="1"/>
</dbReference>
<protein>
    <submittedName>
        <fullName evidence="9">4Fe-4S ferredoxin</fullName>
    </submittedName>
</protein>